<gene>
    <name evidence="1" type="ORF">PHMEG_0009138</name>
</gene>
<dbReference type="PANTHER" id="PTHR47169:SF2">
    <property type="entry name" value="OS01G0541250 PROTEIN"/>
    <property type="match status" value="1"/>
</dbReference>
<name>A0A225WGY7_9STRA</name>
<dbReference type="EMBL" id="NBNE01000832">
    <property type="protein sequence ID" value="OWZ16993.1"/>
    <property type="molecule type" value="Genomic_DNA"/>
</dbReference>
<dbReference type="STRING" id="4795.A0A225WGY7"/>
<accession>A0A225WGY7</accession>
<reference evidence="2" key="1">
    <citation type="submission" date="2017-03" db="EMBL/GenBank/DDBJ databases">
        <title>Phytopthora megakarya and P. palmivora, two closely related causual agents of cacao black pod achieved similar genome size and gene model numbers by different mechanisms.</title>
        <authorList>
            <person name="Ali S."/>
            <person name="Shao J."/>
            <person name="Larry D.J."/>
            <person name="Kronmiller B."/>
            <person name="Shen D."/>
            <person name="Strem M.D."/>
            <person name="Melnick R.L."/>
            <person name="Guiltinan M.J."/>
            <person name="Tyler B.M."/>
            <person name="Meinhardt L.W."/>
            <person name="Bailey B.A."/>
        </authorList>
    </citation>
    <scope>NUCLEOTIDE SEQUENCE [LARGE SCALE GENOMIC DNA]</scope>
    <source>
        <strain evidence="2">zdho120</strain>
    </source>
</reference>
<dbReference type="Gene3D" id="3.30.420.10">
    <property type="entry name" value="Ribonuclease H-like superfamily/Ribonuclease H"/>
    <property type="match status" value="1"/>
</dbReference>
<dbReference type="GO" id="GO:0003676">
    <property type="term" value="F:nucleic acid binding"/>
    <property type="evidence" value="ECO:0007669"/>
    <property type="project" value="InterPro"/>
</dbReference>
<dbReference type="Proteomes" id="UP000198211">
    <property type="component" value="Unassembled WGS sequence"/>
</dbReference>
<dbReference type="AlphaFoldDB" id="A0A225WGY7"/>
<protein>
    <submittedName>
        <fullName evidence="1">Tranposase</fullName>
    </submittedName>
</protein>
<dbReference type="OrthoDB" id="113327at2759"/>
<comment type="caution">
    <text evidence="1">The sequence shown here is derived from an EMBL/GenBank/DDBJ whole genome shotgun (WGS) entry which is preliminary data.</text>
</comment>
<keyword evidence="2" id="KW-1185">Reference proteome</keyword>
<proteinExistence type="predicted"/>
<evidence type="ECO:0000313" key="2">
    <source>
        <dbReference type="Proteomes" id="UP000198211"/>
    </source>
</evidence>
<organism evidence="1 2">
    <name type="scientific">Phytophthora megakarya</name>
    <dbReference type="NCBI Taxonomy" id="4795"/>
    <lineage>
        <taxon>Eukaryota</taxon>
        <taxon>Sar</taxon>
        <taxon>Stramenopiles</taxon>
        <taxon>Oomycota</taxon>
        <taxon>Peronosporomycetes</taxon>
        <taxon>Peronosporales</taxon>
        <taxon>Peronosporaceae</taxon>
        <taxon>Phytophthora</taxon>
    </lineage>
</organism>
<dbReference type="PANTHER" id="PTHR47169">
    <property type="entry name" value="OS01G0541250 PROTEIN"/>
    <property type="match status" value="1"/>
</dbReference>
<dbReference type="InterPro" id="IPR036397">
    <property type="entry name" value="RNaseH_sf"/>
</dbReference>
<evidence type="ECO:0000313" key="1">
    <source>
        <dbReference type="EMBL" id="OWZ16993.1"/>
    </source>
</evidence>
<sequence length="228" mass="25690">MLSNAYKEQRVAVSLKHVDTTTHLFDAMEDVIHVDENLFYRSKVKGKYVLLPDEPNPVHRMKSKRHIPKIMMLATVARPRHDPVTGEFFDGKLGTWAFLPHEPTTYRNMLLEHVLPAIYANFPGAQQGRRIVVQQDNASLHIQPDDAAWRQTVVASGCNVTFRFQPPNSPDMNVLDLAVFHTLQAQNVKVALDELPPEALNAGFLTLQCVMDDCVAAGDVLSPKQKRK</sequence>